<evidence type="ECO:0000313" key="2">
    <source>
        <dbReference type="EMBL" id="QRC99037.1"/>
    </source>
</evidence>
<protein>
    <submittedName>
        <fullName evidence="2">Uncharacterized protein</fullName>
    </submittedName>
</protein>
<dbReference type="AlphaFoldDB" id="A0A7U2F628"/>
<evidence type="ECO:0000256" key="1">
    <source>
        <dbReference type="SAM" id="MobiDB-lite"/>
    </source>
</evidence>
<gene>
    <name evidence="2" type="ORF">JI435_063850</name>
</gene>
<dbReference type="EMBL" id="CP069031">
    <property type="protein sequence ID" value="QRC99037.1"/>
    <property type="molecule type" value="Genomic_DNA"/>
</dbReference>
<sequence length="342" mass="38810">MPVTIQLFYVPEKALIDFQIHAFESHDRILQNVRARFGVPFVAVYSQDAKRQPTNLSKVLEGAILLVTTSALEHPQPYSPVDFKLYRGEETGFVHPSMQGKPWAETSETERKSHIVSLGANRPETKNTLRITEPYAAITIELDALKKTLGMHTNDKYALKSSYDKIFRNWGLYFTMWLPEELKPKGSLAAYQWDLEMVASIAILAKATPGQGHILKEVLKNFVEAQGTFRVPVVQDVLQVIDYIYQRAAFANFRQMTKTEKDKIKEKERQKARKARKKAANRSRAGEEDMDELDEDAAEAADPKGLWTKKDGDDVDDLADKLGGTQTSRPARRTYVEDTESD</sequence>
<organism evidence="2 3">
    <name type="scientific">Phaeosphaeria nodorum (strain SN15 / ATCC MYA-4574 / FGSC 10173)</name>
    <name type="common">Glume blotch fungus</name>
    <name type="synonym">Parastagonospora nodorum</name>
    <dbReference type="NCBI Taxonomy" id="321614"/>
    <lineage>
        <taxon>Eukaryota</taxon>
        <taxon>Fungi</taxon>
        <taxon>Dikarya</taxon>
        <taxon>Ascomycota</taxon>
        <taxon>Pezizomycotina</taxon>
        <taxon>Dothideomycetes</taxon>
        <taxon>Pleosporomycetidae</taxon>
        <taxon>Pleosporales</taxon>
        <taxon>Pleosporineae</taxon>
        <taxon>Phaeosphaeriaceae</taxon>
        <taxon>Parastagonospora</taxon>
    </lineage>
</organism>
<feature type="compositionally biased region" description="Acidic residues" evidence="1">
    <location>
        <begin position="288"/>
        <end position="299"/>
    </location>
</feature>
<reference evidence="3" key="1">
    <citation type="journal article" date="2021" name="BMC Genomics">
        <title>Chromosome-level genome assembly and manually-curated proteome of model necrotroph Parastagonospora nodorum Sn15 reveals a genome-wide trove of candidate effector homologs, and redundancy of virulence-related functions within an accessory chromosome.</title>
        <authorList>
            <person name="Bertazzoni S."/>
            <person name="Jones D.A.B."/>
            <person name="Phan H.T."/>
            <person name="Tan K.-C."/>
            <person name="Hane J.K."/>
        </authorList>
    </citation>
    <scope>NUCLEOTIDE SEQUENCE [LARGE SCALE GENOMIC DNA]</scope>
    <source>
        <strain evidence="3">SN15 / ATCC MYA-4574 / FGSC 10173)</strain>
    </source>
</reference>
<dbReference type="KEGG" id="pno:SNOG_06385"/>
<proteinExistence type="predicted"/>
<feature type="compositionally biased region" description="Basic and acidic residues" evidence="1">
    <location>
        <begin position="260"/>
        <end position="269"/>
    </location>
</feature>
<feature type="region of interest" description="Disordered" evidence="1">
    <location>
        <begin position="260"/>
        <end position="342"/>
    </location>
</feature>
<feature type="compositionally biased region" description="Basic residues" evidence="1">
    <location>
        <begin position="270"/>
        <end position="281"/>
    </location>
</feature>
<dbReference type="VEuPathDB" id="FungiDB:JI435_063850"/>
<evidence type="ECO:0000313" key="3">
    <source>
        <dbReference type="Proteomes" id="UP000663193"/>
    </source>
</evidence>
<name>A0A7U2F628_PHANO</name>
<dbReference type="RefSeq" id="XP_001796757.1">
    <property type="nucleotide sequence ID" value="XM_001796705.1"/>
</dbReference>
<accession>A0A7U2F628</accession>
<keyword evidence="3" id="KW-1185">Reference proteome</keyword>
<dbReference type="Proteomes" id="UP000663193">
    <property type="component" value="Chromosome 9"/>
</dbReference>